<feature type="region of interest" description="Disordered" evidence="1">
    <location>
        <begin position="1"/>
        <end position="58"/>
    </location>
</feature>
<gene>
    <name evidence="2" type="ORF">DIATSA_LOCUS10560</name>
</gene>
<feature type="compositionally biased region" description="Low complexity" evidence="1">
    <location>
        <begin position="35"/>
        <end position="47"/>
    </location>
</feature>
<dbReference type="AlphaFoldDB" id="A0A9N9RAT5"/>
<reference evidence="2" key="2">
    <citation type="submission" date="2022-10" db="EMBL/GenBank/DDBJ databases">
        <authorList>
            <consortium name="ENA_rothamsted_submissions"/>
            <consortium name="culmorum"/>
            <person name="King R."/>
        </authorList>
    </citation>
    <scope>NUCLEOTIDE SEQUENCE</scope>
</reference>
<evidence type="ECO:0000256" key="1">
    <source>
        <dbReference type="SAM" id="MobiDB-lite"/>
    </source>
</evidence>
<organism evidence="2 3">
    <name type="scientific">Diatraea saccharalis</name>
    <name type="common">sugarcane borer</name>
    <dbReference type="NCBI Taxonomy" id="40085"/>
    <lineage>
        <taxon>Eukaryota</taxon>
        <taxon>Metazoa</taxon>
        <taxon>Ecdysozoa</taxon>
        <taxon>Arthropoda</taxon>
        <taxon>Hexapoda</taxon>
        <taxon>Insecta</taxon>
        <taxon>Pterygota</taxon>
        <taxon>Neoptera</taxon>
        <taxon>Endopterygota</taxon>
        <taxon>Lepidoptera</taxon>
        <taxon>Glossata</taxon>
        <taxon>Ditrysia</taxon>
        <taxon>Pyraloidea</taxon>
        <taxon>Crambidae</taxon>
        <taxon>Crambinae</taxon>
        <taxon>Diatraea</taxon>
    </lineage>
</organism>
<dbReference type="EMBL" id="OU893336">
    <property type="protein sequence ID" value="CAG9793093.1"/>
    <property type="molecule type" value="Genomic_DNA"/>
</dbReference>
<accession>A0A9N9RAT5</accession>
<protein>
    <submittedName>
        <fullName evidence="2">Uncharacterized protein</fullName>
    </submittedName>
</protein>
<evidence type="ECO:0000313" key="2">
    <source>
        <dbReference type="EMBL" id="CAG9793093.1"/>
    </source>
</evidence>
<dbReference type="OrthoDB" id="6629625at2759"/>
<reference evidence="2" key="1">
    <citation type="submission" date="2021-12" db="EMBL/GenBank/DDBJ databases">
        <authorList>
            <person name="King R."/>
        </authorList>
    </citation>
    <scope>NUCLEOTIDE SEQUENCE</scope>
</reference>
<sequence>MLPAARAEGGVLTACVNREESSQDSQRSDPSTTENRPQSRSSNNSSSTRRRKRSSQEEPITCALARLENISSAINTQSNCDEFHYFAQNVAAQLRALPLYEALDVQNEIQKILTAARRRYQYPNLSSFTSVTYTPPATNIQTMTFIPPPTTNTQTFIPSNTITDAVTYTPPTINTQTMTNTQTITFIPSSTNTNTVTYTFPYSSSQSDSTVPEEDLLNKAWKTC</sequence>
<keyword evidence="3" id="KW-1185">Reference proteome</keyword>
<name>A0A9N9RAT5_9NEOP</name>
<dbReference type="Proteomes" id="UP001153714">
    <property type="component" value="Chromosome 5"/>
</dbReference>
<feature type="compositionally biased region" description="Polar residues" evidence="1">
    <location>
        <begin position="23"/>
        <end position="34"/>
    </location>
</feature>
<proteinExistence type="predicted"/>
<evidence type="ECO:0000313" key="3">
    <source>
        <dbReference type="Proteomes" id="UP001153714"/>
    </source>
</evidence>